<dbReference type="Pfam" id="PF03406">
    <property type="entry name" value="Phage_fiber_2"/>
    <property type="match status" value="1"/>
</dbReference>
<sequence>MNTQNKKPEIKVLELEDDSLVVVATPEYVKDSIKEAIEEHAQSRNHPYATLEDRGFVTLSNDIDSDSEVHAATSKAVKAAYDLANTANKNALKENVIGIGQNWQNVTNTRKPDTVYVNETSSPIQVIISAYPGSQDSNIFVNGVHIATLATLESIPPTFSNITFIVPAGMTYMIQKVEKIENWSELR</sequence>
<accession>A0ABY9XFY7</accession>
<name>A0ABY9XFY7_9GAMM</name>
<dbReference type="Proteomes" id="UP001300348">
    <property type="component" value="Chromosome"/>
</dbReference>
<protein>
    <submittedName>
        <fullName evidence="1">Phage tail protein</fullName>
    </submittedName>
</protein>
<proteinExistence type="predicted"/>
<reference evidence="1 2" key="1">
    <citation type="journal article" date="2023" name="Access Microbiol">
        <title>The genome of a steinernematid-associated Pseudomonas piscis bacterium encodes the biosynthesis of insect toxins.</title>
        <authorList>
            <person name="Awori R.M."/>
            <person name="Hendre P."/>
            <person name="Amugune N.O."/>
        </authorList>
    </citation>
    <scope>NUCLEOTIDE SEQUENCE [LARGE SCALE GENOMIC DNA]</scope>
    <source>
        <strain evidence="1 2">97</strain>
    </source>
</reference>
<organism evidence="1 2">
    <name type="scientific">Xenorhabdus griffiniae</name>
    <dbReference type="NCBI Taxonomy" id="351672"/>
    <lineage>
        <taxon>Bacteria</taxon>
        <taxon>Pseudomonadati</taxon>
        <taxon>Pseudomonadota</taxon>
        <taxon>Gammaproteobacteria</taxon>
        <taxon>Enterobacterales</taxon>
        <taxon>Morganellaceae</taxon>
        <taxon>Xenorhabdus</taxon>
    </lineage>
</organism>
<dbReference type="EMBL" id="CP133647">
    <property type="protein sequence ID" value="WNH01519.1"/>
    <property type="molecule type" value="Genomic_DNA"/>
</dbReference>
<evidence type="ECO:0000313" key="1">
    <source>
        <dbReference type="EMBL" id="WNH01519.1"/>
    </source>
</evidence>
<evidence type="ECO:0000313" key="2">
    <source>
        <dbReference type="Proteomes" id="UP001300348"/>
    </source>
</evidence>
<dbReference type="RefSeq" id="WP_189760326.1">
    <property type="nucleotide sequence ID" value="NZ_CAWPOC010000091.1"/>
</dbReference>
<dbReference type="InterPro" id="IPR005068">
    <property type="entry name" value="Phage_lambda_Stf-r2"/>
</dbReference>
<keyword evidence="2" id="KW-1185">Reference proteome</keyword>
<gene>
    <name evidence="1" type="ORF">QL112_017205</name>
</gene>
<dbReference type="GeneID" id="88857332"/>